<dbReference type="GO" id="GO:0005576">
    <property type="term" value="C:extracellular region"/>
    <property type="evidence" value="ECO:0007669"/>
    <property type="project" value="UniProtKB-SubCell"/>
</dbReference>
<dbReference type="GO" id="GO:0043657">
    <property type="term" value="C:host cell"/>
    <property type="evidence" value="ECO:0007669"/>
    <property type="project" value="UniProtKB-SubCell"/>
</dbReference>
<keyword evidence="3" id="KW-0964">Secreted</keyword>
<evidence type="ECO:0000256" key="3">
    <source>
        <dbReference type="ARBA" id="ARBA00022525"/>
    </source>
</evidence>
<accession>A0A024GSN2</accession>
<comment type="caution">
    <text evidence="6">The sequence shown here is derived from an EMBL/GenBank/DDBJ whole genome shotgun (WGS) entry which is preliminary data.</text>
</comment>
<dbReference type="InterPro" id="IPR045379">
    <property type="entry name" value="Crinkler_N"/>
</dbReference>
<keyword evidence="7" id="KW-1185">Reference proteome</keyword>
<evidence type="ECO:0000256" key="4">
    <source>
        <dbReference type="SAM" id="SignalP"/>
    </source>
</evidence>
<organism evidence="6 7">
    <name type="scientific">Albugo candida</name>
    <dbReference type="NCBI Taxonomy" id="65357"/>
    <lineage>
        <taxon>Eukaryota</taxon>
        <taxon>Sar</taxon>
        <taxon>Stramenopiles</taxon>
        <taxon>Oomycota</taxon>
        <taxon>Peronosporomycetes</taxon>
        <taxon>Albuginales</taxon>
        <taxon>Albuginaceae</taxon>
        <taxon>Albugo</taxon>
    </lineage>
</organism>
<evidence type="ECO:0000256" key="2">
    <source>
        <dbReference type="ARBA" id="ARBA00004613"/>
    </source>
</evidence>
<dbReference type="InParanoid" id="A0A024GSN2"/>
<dbReference type="Pfam" id="PF20147">
    <property type="entry name" value="Crinkler"/>
    <property type="match status" value="1"/>
</dbReference>
<gene>
    <name evidence="6" type="ORF">BN9_106770</name>
</gene>
<name>A0A024GSN2_9STRA</name>
<evidence type="ECO:0000313" key="7">
    <source>
        <dbReference type="Proteomes" id="UP000053237"/>
    </source>
</evidence>
<dbReference type="OrthoDB" id="165609at2759"/>
<reference evidence="6 7" key="1">
    <citation type="submission" date="2012-05" db="EMBL/GenBank/DDBJ databases">
        <title>Recombination and specialization in a pathogen metapopulation.</title>
        <authorList>
            <person name="Gardiner A."/>
            <person name="Kemen E."/>
            <person name="Schultz-Larsen T."/>
            <person name="MacLean D."/>
            <person name="Van Oosterhout C."/>
            <person name="Jones J.D.G."/>
        </authorList>
    </citation>
    <scope>NUCLEOTIDE SEQUENCE [LARGE SCALE GENOMIC DNA]</scope>
    <source>
        <strain evidence="6 7">Ac Nc2</strain>
    </source>
</reference>
<feature type="domain" description="Crinkler effector protein N-terminal" evidence="5">
    <location>
        <begin position="3"/>
        <end position="113"/>
    </location>
</feature>
<keyword evidence="4" id="KW-0732">Signal</keyword>
<protein>
    <recommendedName>
        <fullName evidence="5">Crinkler effector protein N-terminal domain-containing protein</fullName>
    </recommendedName>
</protein>
<comment type="subcellular location">
    <subcellularLocation>
        <location evidence="1">Host cell</location>
    </subcellularLocation>
    <subcellularLocation>
        <location evidence="2">Secreted</location>
    </subcellularLocation>
</comment>
<proteinExistence type="predicted"/>
<sequence length="140" mass="16118">MELTLLCLIVGDGLALACKIDGGMQVHFLKKEIAKKRLYNFPADELALYLAKKYGEFLRSNDTVLAKLSRVDCAQEIKDSYMKAELLIHPTQKLQDIFDQNVPKKNVIHVLVQLPANASKRRKARKISHVYMRRNCEMWT</sequence>
<dbReference type="EMBL" id="CAIX01000293">
    <property type="protein sequence ID" value="CCI49363.1"/>
    <property type="molecule type" value="Genomic_DNA"/>
</dbReference>
<feature type="signal peptide" evidence="4">
    <location>
        <begin position="1"/>
        <end position="17"/>
    </location>
</feature>
<evidence type="ECO:0000256" key="1">
    <source>
        <dbReference type="ARBA" id="ARBA00004340"/>
    </source>
</evidence>
<dbReference type="Proteomes" id="UP000053237">
    <property type="component" value="Unassembled WGS sequence"/>
</dbReference>
<evidence type="ECO:0000313" key="6">
    <source>
        <dbReference type="EMBL" id="CCI49363.1"/>
    </source>
</evidence>
<evidence type="ECO:0000259" key="5">
    <source>
        <dbReference type="Pfam" id="PF20147"/>
    </source>
</evidence>
<dbReference type="AlphaFoldDB" id="A0A024GSN2"/>
<feature type="chain" id="PRO_5001532611" description="Crinkler effector protein N-terminal domain-containing protein" evidence="4">
    <location>
        <begin position="18"/>
        <end position="140"/>
    </location>
</feature>